<dbReference type="InterPro" id="IPR041183">
    <property type="entry name" value="Cyclophilin-like"/>
</dbReference>
<dbReference type="SUPFAM" id="SSF50891">
    <property type="entry name" value="Cyclophilin-like"/>
    <property type="match status" value="1"/>
</dbReference>
<evidence type="ECO:0000313" key="4">
    <source>
        <dbReference type="Proteomes" id="UP000184364"/>
    </source>
</evidence>
<feature type="domain" description="Cyclophilin-like" evidence="2">
    <location>
        <begin position="49"/>
        <end position="157"/>
    </location>
</feature>
<dbReference type="EMBL" id="FRAV01000003">
    <property type="protein sequence ID" value="SHK34567.1"/>
    <property type="molecule type" value="Genomic_DNA"/>
</dbReference>
<dbReference type="InterPro" id="IPR029000">
    <property type="entry name" value="Cyclophilin-like_dom_sf"/>
</dbReference>
<dbReference type="OrthoDB" id="9801466at2"/>
<dbReference type="STRING" id="1302687.SAMN05444267_100352"/>
<reference evidence="4" key="1">
    <citation type="submission" date="2016-11" db="EMBL/GenBank/DDBJ databases">
        <authorList>
            <person name="Varghese N."/>
            <person name="Submissions S."/>
        </authorList>
    </citation>
    <scope>NUCLEOTIDE SEQUENCE [LARGE SCALE GENOMIC DNA]</scope>
    <source>
        <strain evidence="4">DSM 26899</strain>
    </source>
</reference>
<sequence length="163" mass="18293">MTYFKSILILSLVLASIYACAQGKIEDDNRMKKEIRTAVPIIDSLQLKITVGDNVLYAEFKSNKTADDFIKLLPITLLMQDLNGREKYSSLSEVLSKKDGIKTTFEDGEIAYWLGGGLAVFYHQDNSTIKAGLITIAKLKDGKEYFKGSDNIKVKFEAVRKNQ</sequence>
<name>A0A1M6RQI0_9FLAO</name>
<dbReference type="AlphaFoldDB" id="A0A1M6RQI0"/>
<dbReference type="Proteomes" id="UP000184364">
    <property type="component" value="Unassembled WGS sequence"/>
</dbReference>
<feature type="signal peptide" evidence="1">
    <location>
        <begin position="1"/>
        <end position="21"/>
    </location>
</feature>
<proteinExistence type="predicted"/>
<dbReference type="PROSITE" id="PS51257">
    <property type="entry name" value="PROKAR_LIPOPROTEIN"/>
    <property type="match status" value="1"/>
</dbReference>
<evidence type="ECO:0000313" key="3">
    <source>
        <dbReference type="EMBL" id="SHK34567.1"/>
    </source>
</evidence>
<feature type="chain" id="PRO_5013019987" evidence="1">
    <location>
        <begin position="22"/>
        <end position="163"/>
    </location>
</feature>
<evidence type="ECO:0000259" key="2">
    <source>
        <dbReference type="Pfam" id="PF18050"/>
    </source>
</evidence>
<protein>
    <submittedName>
        <fullName evidence="3">Cyclophilin-like</fullName>
    </submittedName>
</protein>
<organism evidence="3 4">
    <name type="scientific">Chryseobacterium polytrichastri</name>
    <dbReference type="NCBI Taxonomy" id="1302687"/>
    <lineage>
        <taxon>Bacteria</taxon>
        <taxon>Pseudomonadati</taxon>
        <taxon>Bacteroidota</taxon>
        <taxon>Flavobacteriia</taxon>
        <taxon>Flavobacteriales</taxon>
        <taxon>Weeksellaceae</taxon>
        <taxon>Chryseobacterium group</taxon>
        <taxon>Chryseobacterium</taxon>
    </lineage>
</organism>
<accession>A0A1M6RQI0</accession>
<dbReference type="RefSeq" id="WP_073290637.1">
    <property type="nucleotide sequence ID" value="NZ_FRAV01000003.1"/>
</dbReference>
<dbReference type="Gene3D" id="2.40.100.20">
    <property type="match status" value="1"/>
</dbReference>
<keyword evidence="1" id="KW-0732">Signal</keyword>
<keyword evidence="4" id="KW-1185">Reference proteome</keyword>
<evidence type="ECO:0000256" key="1">
    <source>
        <dbReference type="SAM" id="SignalP"/>
    </source>
</evidence>
<gene>
    <name evidence="3" type="ORF">SAMN05444267_100352</name>
</gene>
<dbReference type="Pfam" id="PF18050">
    <property type="entry name" value="Cyclophil_like2"/>
    <property type="match status" value="1"/>
</dbReference>